<dbReference type="RefSeq" id="WP_148947494.1">
    <property type="nucleotide sequence ID" value="NZ_VTEH01000011.1"/>
</dbReference>
<evidence type="ECO:0000313" key="3">
    <source>
        <dbReference type="Proteomes" id="UP000323317"/>
    </source>
</evidence>
<dbReference type="Proteomes" id="UP000323317">
    <property type="component" value="Unassembled WGS sequence"/>
</dbReference>
<proteinExistence type="predicted"/>
<feature type="transmembrane region" description="Helical" evidence="1">
    <location>
        <begin position="61"/>
        <end position="81"/>
    </location>
</feature>
<dbReference type="NCBIfam" id="NF041644">
    <property type="entry name" value="CBO0543_fam"/>
    <property type="match status" value="1"/>
</dbReference>
<reference evidence="2 3" key="1">
    <citation type="submission" date="2019-08" db="EMBL/GenBank/DDBJ databases">
        <title>Bacillus genomes from the desert of Cuatro Cienegas, Coahuila.</title>
        <authorList>
            <person name="Olmedo-Alvarez G."/>
        </authorList>
    </citation>
    <scope>NUCLEOTIDE SEQUENCE [LARGE SCALE GENOMIC DNA]</scope>
    <source>
        <strain evidence="2 3">CH40_1T</strain>
    </source>
</reference>
<protein>
    <submittedName>
        <fullName evidence="2">Uncharacterized protein</fullName>
    </submittedName>
</protein>
<accession>A0A5D4KBH2</accession>
<organism evidence="2 3">
    <name type="scientific">Rossellomorea vietnamensis</name>
    <dbReference type="NCBI Taxonomy" id="218284"/>
    <lineage>
        <taxon>Bacteria</taxon>
        <taxon>Bacillati</taxon>
        <taxon>Bacillota</taxon>
        <taxon>Bacilli</taxon>
        <taxon>Bacillales</taxon>
        <taxon>Bacillaceae</taxon>
        <taxon>Rossellomorea</taxon>
    </lineage>
</organism>
<keyword evidence="1" id="KW-1133">Transmembrane helix</keyword>
<evidence type="ECO:0000256" key="1">
    <source>
        <dbReference type="SAM" id="Phobius"/>
    </source>
</evidence>
<evidence type="ECO:0000313" key="2">
    <source>
        <dbReference type="EMBL" id="TYR74668.1"/>
    </source>
</evidence>
<keyword evidence="1" id="KW-0812">Transmembrane</keyword>
<dbReference type="EMBL" id="VTEH01000011">
    <property type="protein sequence ID" value="TYR74668.1"/>
    <property type="molecule type" value="Genomic_DNA"/>
</dbReference>
<gene>
    <name evidence="2" type="ORF">FZC79_14455</name>
</gene>
<sequence length="151" mass="17650">MILMWSTIVVAVFLAWKIPSKLSRLEMYACSIFSIYLALFADSILGGMYHLYAYFKPGVELIDYAAAIGIYPAITILYLNLFPFERPILWRISYVFIWTIFSLFYEWSAASHSSLFMYSGWKLVYSAPIYPLLFVIQLLNYKLVKKLISYK</sequence>
<comment type="caution">
    <text evidence="2">The sequence shown here is derived from an EMBL/GenBank/DDBJ whole genome shotgun (WGS) entry which is preliminary data.</text>
</comment>
<keyword evidence="1" id="KW-0472">Membrane</keyword>
<feature type="transmembrane region" description="Helical" evidence="1">
    <location>
        <begin position="88"/>
        <end position="105"/>
    </location>
</feature>
<feature type="transmembrane region" description="Helical" evidence="1">
    <location>
        <begin position="125"/>
        <end position="144"/>
    </location>
</feature>
<dbReference type="InterPro" id="IPR048147">
    <property type="entry name" value="CBO0543-like"/>
</dbReference>
<feature type="transmembrane region" description="Helical" evidence="1">
    <location>
        <begin position="27"/>
        <end position="49"/>
    </location>
</feature>
<dbReference type="AlphaFoldDB" id="A0A5D4KBH2"/>
<name>A0A5D4KBH2_9BACI</name>